<dbReference type="AlphaFoldDB" id="A0A2V3IQ87"/>
<feature type="region of interest" description="Disordered" evidence="1">
    <location>
        <begin position="153"/>
        <end position="222"/>
    </location>
</feature>
<feature type="compositionally biased region" description="Basic and acidic residues" evidence="1">
    <location>
        <begin position="181"/>
        <end position="193"/>
    </location>
</feature>
<reference evidence="2 3" key="1">
    <citation type="journal article" date="2018" name="Mol. Biol. Evol.">
        <title>Analysis of the draft genome of the red seaweed Gracilariopsis chorda provides insights into genome size evolution in Rhodophyta.</title>
        <authorList>
            <person name="Lee J."/>
            <person name="Yang E.C."/>
            <person name="Graf L."/>
            <person name="Yang J.H."/>
            <person name="Qiu H."/>
            <person name="Zel Zion U."/>
            <person name="Chan C.X."/>
            <person name="Stephens T.G."/>
            <person name="Weber A.P.M."/>
            <person name="Boo G.H."/>
            <person name="Boo S.M."/>
            <person name="Kim K.M."/>
            <person name="Shin Y."/>
            <person name="Jung M."/>
            <person name="Lee S.J."/>
            <person name="Yim H.S."/>
            <person name="Lee J.H."/>
            <person name="Bhattacharya D."/>
            <person name="Yoon H.S."/>
        </authorList>
    </citation>
    <scope>NUCLEOTIDE SEQUENCE [LARGE SCALE GENOMIC DNA]</scope>
    <source>
        <strain evidence="2 3">SKKU-2015</strain>
        <tissue evidence="2">Whole body</tissue>
    </source>
</reference>
<dbReference type="Proteomes" id="UP000247409">
    <property type="component" value="Unassembled WGS sequence"/>
</dbReference>
<feature type="region of interest" description="Disordered" evidence="1">
    <location>
        <begin position="1"/>
        <end position="36"/>
    </location>
</feature>
<name>A0A2V3IQ87_9FLOR</name>
<organism evidence="2 3">
    <name type="scientific">Gracilariopsis chorda</name>
    <dbReference type="NCBI Taxonomy" id="448386"/>
    <lineage>
        <taxon>Eukaryota</taxon>
        <taxon>Rhodophyta</taxon>
        <taxon>Florideophyceae</taxon>
        <taxon>Rhodymeniophycidae</taxon>
        <taxon>Gracilariales</taxon>
        <taxon>Gracilariaceae</taxon>
        <taxon>Gracilariopsis</taxon>
    </lineage>
</organism>
<feature type="compositionally biased region" description="Polar residues" evidence="1">
    <location>
        <begin position="198"/>
        <end position="208"/>
    </location>
</feature>
<evidence type="ECO:0000256" key="1">
    <source>
        <dbReference type="SAM" id="MobiDB-lite"/>
    </source>
</evidence>
<comment type="caution">
    <text evidence="2">The sequence shown here is derived from an EMBL/GenBank/DDBJ whole genome shotgun (WGS) entry which is preliminary data.</text>
</comment>
<sequence length="468" mass="52894">MPVPHSAAYDKENIPPKSFSKWGRKKHSPSGHTPSRVLVQETWGRFKNGILFQRTSVETPSWRIRNHDRNYLENNYGLEASAPENTDFGAMNRKPFGPELNSESVEHAGTKFANRSKLFALPQGTRHGQEGSESDKRNHVHFVLKELKVKMRKSERFTDSRTSPRLLDFGGTPHTEPVICDAERPGNQRRADDGANGDTKSPSPALSSSKHEDHGGNTGNWFSKVAKIPRNVSSEVIPARRFRPISMGKSRGGLLGLGRGAQNTQKFGNFFQNIGRDHDAAPDRGTFKRNRGQAGKRGFQVLRRVKSFDSSLNADQSGLPFVFRNGPNKAKRHSELLAEVDFLEKSLWDCEFMLAILVDRQGKIRDKFSLEIESLKQRCASLDRTQEIHYRSVLDVFNENYRILGYVESHFAYLMSLIPKARPGTASDFVIDILRFMGDNTVSTILKIVRGATSLYSYFFPRNRNIVV</sequence>
<dbReference type="EMBL" id="NBIV01000129">
    <property type="protein sequence ID" value="PXF43300.1"/>
    <property type="molecule type" value="Genomic_DNA"/>
</dbReference>
<gene>
    <name evidence="2" type="ORF">BWQ96_06939</name>
</gene>
<dbReference type="OrthoDB" id="10576107at2759"/>
<accession>A0A2V3IQ87</accession>
<protein>
    <submittedName>
        <fullName evidence="2">Uncharacterized protein</fullName>
    </submittedName>
</protein>
<evidence type="ECO:0000313" key="2">
    <source>
        <dbReference type="EMBL" id="PXF43300.1"/>
    </source>
</evidence>
<evidence type="ECO:0000313" key="3">
    <source>
        <dbReference type="Proteomes" id="UP000247409"/>
    </source>
</evidence>
<proteinExistence type="predicted"/>
<keyword evidence="3" id="KW-1185">Reference proteome</keyword>